<dbReference type="SUPFAM" id="SSF47336">
    <property type="entry name" value="ACP-like"/>
    <property type="match status" value="1"/>
</dbReference>
<evidence type="ECO:0000313" key="5">
    <source>
        <dbReference type="EMBL" id="TCV95141.1"/>
    </source>
</evidence>
<accession>A0A4R3YRS8</accession>
<evidence type="ECO:0000256" key="2">
    <source>
        <dbReference type="ARBA" id="ARBA00022450"/>
    </source>
</evidence>
<dbReference type="Gene3D" id="3.30.559.30">
    <property type="entry name" value="Nonribosomal peptide synthetase, condensation domain"/>
    <property type="match status" value="1"/>
</dbReference>
<dbReference type="Pfam" id="PF00668">
    <property type="entry name" value="Condensation"/>
    <property type="match status" value="1"/>
</dbReference>
<dbReference type="InterPro" id="IPR045851">
    <property type="entry name" value="AMP-bd_C_sf"/>
</dbReference>
<dbReference type="NCBIfam" id="TIGR01733">
    <property type="entry name" value="AA-adenyl-dom"/>
    <property type="match status" value="1"/>
</dbReference>
<dbReference type="InterPro" id="IPR010071">
    <property type="entry name" value="AA_adenyl_dom"/>
</dbReference>
<dbReference type="SMART" id="SM00824">
    <property type="entry name" value="PKS_TE"/>
    <property type="match status" value="1"/>
</dbReference>
<dbReference type="Pfam" id="PF13193">
    <property type="entry name" value="AMP-binding_C"/>
    <property type="match status" value="1"/>
</dbReference>
<dbReference type="Proteomes" id="UP000295719">
    <property type="component" value="Unassembled WGS sequence"/>
</dbReference>
<gene>
    <name evidence="5" type="ORF">EDC52_10672</name>
</gene>
<evidence type="ECO:0000259" key="4">
    <source>
        <dbReference type="PROSITE" id="PS50075"/>
    </source>
</evidence>
<dbReference type="Gene3D" id="3.40.50.1820">
    <property type="entry name" value="alpha/beta hydrolase"/>
    <property type="match status" value="1"/>
</dbReference>
<keyword evidence="3" id="KW-0597">Phosphoprotein</keyword>
<dbReference type="CDD" id="cd17646">
    <property type="entry name" value="A_NRPS_AB3403-like"/>
    <property type="match status" value="1"/>
</dbReference>
<name>A0A4R3YRS8_9GAMM</name>
<dbReference type="Gene3D" id="3.40.50.12780">
    <property type="entry name" value="N-terminal domain of ligase-like"/>
    <property type="match status" value="1"/>
</dbReference>
<dbReference type="InterPro" id="IPR006162">
    <property type="entry name" value="Ppantetheine_attach_site"/>
</dbReference>
<dbReference type="SUPFAM" id="SSF53474">
    <property type="entry name" value="alpha/beta-Hydrolases"/>
    <property type="match status" value="1"/>
</dbReference>
<sequence>MADLPFIPDSSLPLVAAQPGIWIADQLSASPNAYAVAHYIDLCGPLEEAPLCQAIMQGMAEADTLRMNFAEVDGEARQWLGATQQLPRPVCRDLRQHPDAASVALGLMQQDLAGDLRILGGNPLLHNALLRIGDQRWFWYQRYHHIQVDGFSFTAITRRIAEIYRTLLGDGPTPASPFIPFSDVVSEYQAYRQSSSWEKDARYWQDVSSALPEPASISSLPLTVLPTSSRVIRRQLAFDQGDFRRLCAAQRSAQVGETDLAIALVAVWLTRLCRRQALTAGFIFMRRIGSAALQATGPVINVLPLPIQPAAGQSLAEVAAGLASTLKKMRRHQRYDAEQILRDRSRTAEDNALYGPVINLKAFDFRLDFNGIDSVTHHLATGPVRDMELALYLGDQGEFRLELLANAERYDEQDLALHLKRLPMLLNAFALEPALAWDKASLLLPEETALLARINRTQREVAPDTLASCLARQAAATPQATALVDQQHCLNYQQMHQQVIALARQLQQRGVTPGDIVAVALPRSIFLSLALQAIVTVGAAYLPLDTGYPDDRLALMLDDARPQLLIADRLQAARLSEATAGQVLIYQDLLTPVPSTLPAAAVPTPQQTAYIIYTSGSTGRPKGVMVSHQAIVNRLQWMQHQYPLGADDVVLQKTPCSFDVSVWEFFWPLMTGARLVMAPPDAHRDPEQLQQLFAHYQVTTTHFVPSMLAAFVHALDDRDAIARLATLRRVFCSGEALPTELCRHWEQLTGVQLHNLYGPTEAAVDVSGYPAYGEALRQIKGSHVPIGYPVWNTGMRILDNRLQPVPVGLPGDLYLTGVQLAQGYLDRPSLTAGRFVADPYAQGERMYRSGDVARWLPDGAIEYLGRSDFQLKIRGQRIELTEIDAVLQSLPGVAQAVTHAMVLAAGEAAHGDNRQLVGYFVPQSGLKPDPSALRARLAEQLPAYMVPVALIELAALPLSANGKLDRNALPAPAAAGNRRRRQPASGLEQQIALAFAEVLASGPVSADDDFFALGGHSLLAMRLAATLRRQLQVPLTVGQIMVASTVASLAKTLAGRSADDGLRRDGFEPLLPLRRTDGPTLFCFHPASGFAWQFSILLRYLDPRWALMGIQSPTPQGPLAQGHTLTDVCDAHLATVRSVQPHGPYYFIGYSLGGTLAQGVAARLQAMGEQVEFLGLLDTWPPESQNWDEKRGENVLDQAVLDEMQRERQQFIAAQQGMLSPEEDSSFPLFDYIEANYASSVRLLTTARSSEFSGEATLFVAQHTLPAGMDVTATWGRWIKQLRTYPVNCDHVDIISPATFRQLGPLINQLLSRF</sequence>
<dbReference type="FunFam" id="2.30.38.10:FF:000002">
    <property type="entry name" value="Enterobactin synthase component F"/>
    <property type="match status" value="1"/>
</dbReference>
<dbReference type="InterPro" id="IPR009081">
    <property type="entry name" value="PP-bd_ACP"/>
</dbReference>
<dbReference type="GO" id="GO:0009239">
    <property type="term" value="P:enterobactin biosynthetic process"/>
    <property type="evidence" value="ECO:0007669"/>
    <property type="project" value="TreeGrafter"/>
</dbReference>
<dbReference type="FunFam" id="3.40.50.980:FF:000002">
    <property type="entry name" value="Enterobactin synthetase component F"/>
    <property type="match status" value="1"/>
</dbReference>
<dbReference type="Gene3D" id="3.30.300.30">
    <property type="match status" value="1"/>
</dbReference>
<dbReference type="PANTHER" id="PTHR45527:SF1">
    <property type="entry name" value="FATTY ACID SYNTHASE"/>
    <property type="match status" value="1"/>
</dbReference>
<keyword evidence="6" id="KW-1185">Reference proteome</keyword>
<dbReference type="GO" id="GO:0005829">
    <property type="term" value="C:cytosol"/>
    <property type="evidence" value="ECO:0007669"/>
    <property type="project" value="TreeGrafter"/>
</dbReference>
<dbReference type="SUPFAM" id="SSF52777">
    <property type="entry name" value="CoA-dependent acyltransferases"/>
    <property type="match status" value="2"/>
</dbReference>
<protein>
    <submittedName>
        <fullName evidence="5">Enterobactin synthetase component F</fullName>
    </submittedName>
</protein>
<dbReference type="GO" id="GO:0047527">
    <property type="term" value="F:2,3-dihydroxybenzoate-serine ligase activity"/>
    <property type="evidence" value="ECO:0007669"/>
    <property type="project" value="TreeGrafter"/>
</dbReference>
<dbReference type="InterPro" id="IPR025110">
    <property type="entry name" value="AMP-bd_C"/>
</dbReference>
<dbReference type="RefSeq" id="WP_230468045.1">
    <property type="nucleotide sequence ID" value="NZ_SMCR01000006.1"/>
</dbReference>
<dbReference type="Pfam" id="PF00501">
    <property type="entry name" value="AMP-binding"/>
    <property type="match status" value="1"/>
</dbReference>
<dbReference type="InterPro" id="IPR023213">
    <property type="entry name" value="CAT-like_dom_sf"/>
</dbReference>
<comment type="caution">
    <text evidence="5">The sequence shown here is derived from an EMBL/GenBank/DDBJ whole genome shotgun (WGS) entry which is preliminary data.</text>
</comment>
<dbReference type="InterPro" id="IPR029058">
    <property type="entry name" value="AB_hydrolase_fold"/>
</dbReference>
<dbReference type="GO" id="GO:0009366">
    <property type="term" value="C:enterobactin synthetase complex"/>
    <property type="evidence" value="ECO:0007669"/>
    <property type="project" value="TreeGrafter"/>
</dbReference>
<dbReference type="FunFam" id="3.40.50.12780:FF:000012">
    <property type="entry name" value="Non-ribosomal peptide synthetase"/>
    <property type="match status" value="1"/>
</dbReference>
<comment type="cofactor">
    <cofactor evidence="1">
        <name>pantetheine 4'-phosphate</name>
        <dbReference type="ChEBI" id="CHEBI:47942"/>
    </cofactor>
</comment>
<dbReference type="Gene3D" id="3.30.559.10">
    <property type="entry name" value="Chloramphenicol acetyltransferase-like domain"/>
    <property type="match status" value="1"/>
</dbReference>
<dbReference type="PROSITE" id="PS00012">
    <property type="entry name" value="PHOSPHOPANTETHEINE"/>
    <property type="match status" value="1"/>
</dbReference>
<feature type="domain" description="Carrier" evidence="4">
    <location>
        <begin position="982"/>
        <end position="1057"/>
    </location>
</feature>
<evidence type="ECO:0000313" key="6">
    <source>
        <dbReference type="Proteomes" id="UP000295719"/>
    </source>
</evidence>
<reference evidence="5 6" key="1">
    <citation type="submission" date="2019-03" db="EMBL/GenBank/DDBJ databases">
        <title>Genomic Encyclopedia of Type Strains, Phase IV (KMG-IV): sequencing the most valuable type-strain genomes for metagenomic binning, comparative biology and taxonomic classification.</title>
        <authorList>
            <person name="Goeker M."/>
        </authorList>
    </citation>
    <scope>NUCLEOTIDE SEQUENCE [LARGE SCALE GENOMIC DNA]</scope>
    <source>
        <strain evidence="5 6">DSM 19580</strain>
    </source>
</reference>
<dbReference type="EMBL" id="SMCR01000006">
    <property type="protein sequence ID" value="TCV95141.1"/>
    <property type="molecule type" value="Genomic_DNA"/>
</dbReference>
<dbReference type="Pfam" id="PF00975">
    <property type="entry name" value="Thioesterase"/>
    <property type="match status" value="1"/>
</dbReference>
<dbReference type="InterPro" id="IPR020806">
    <property type="entry name" value="PKS_PP-bd"/>
</dbReference>
<dbReference type="InterPro" id="IPR001242">
    <property type="entry name" value="Condensation_dom"/>
</dbReference>
<organism evidence="5 6">
    <name type="scientific">Biostraticola tofi</name>
    <dbReference type="NCBI Taxonomy" id="466109"/>
    <lineage>
        <taxon>Bacteria</taxon>
        <taxon>Pseudomonadati</taxon>
        <taxon>Pseudomonadota</taxon>
        <taxon>Gammaproteobacteria</taxon>
        <taxon>Enterobacterales</taxon>
        <taxon>Bruguierivoracaceae</taxon>
        <taxon>Biostraticola</taxon>
    </lineage>
</organism>
<keyword evidence="2" id="KW-0596">Phosphopantetheine</keyword>
<dbReference type="FunFam" id="3.30.300.30:FF:000010">
    <property type="entry name" value="Enterobactin synthetase component F"/>
    <property type="match status" value="1"/>
</dbReference>
<dbReference type="InterPro" id="IPR042099">
    <property type="entry name" value="ANL_N_sf"/>
</dbReference>
<proteinExistence type="predicted"/>
<dbReference type="GO" id="GO:0031177">
    <property type="term" value="F:phosphopantetheine binding"/>
    <property type="evidence" value="ECO:0007669"/>
    <property type="project" value="InterPro"/>
</dbReference>
<dbReference type="PROSITE" id="PS00455">
    <property type="entry name" value="AMP_BINDING"/>
    <property type="match status" value="1"/>
</dbReference>
<evidence type="ECO:0000256" key="3">
    <source>
        <dbReference type="ARBA" id="ARBA00022553"/>
    </source>
</evidence>
<dbReference type="InterPro" id="IPR000873">
    <property type="entry name" value="AMP-dep_synth/lig_dom"/>
</dbReference>
<dbReference type="InterPro" id="IPR020845">
    <property type="entry name" value="AMP-binding_CS"/>
</dbReference>
<dbReference type="SUPFAM" id="SSF56801">
    <property type="entry name" value="Acetyl-CoA synthetase-like"/>
    <property type="match status" value="1"/>
</dbReference>
<dbReference type="PROSITE" id="PS50075">
    <property type="entry name" value="CARRIER"/>
    <property type="match status" value="1"/>
</dbReference>
<evidence type="ECO:0000256" key="1">
    <source>
        <dbReference type="ARBA" id="ARBA00001957"/>
    </source>
</evidence>
<dbReference type="SMART" id="SM00823">
    <property type="entry name" value="PKS_PP"/>
    <property type="match status" value="1"/>
</dbReference>
<dbReference type="InterPro" id="IPR036736">
    <property type="entry name" value="ACP-like_sf"/>
</dbReference>
<dbReference type="InterPro" id="IPR020802">
    <property type="entry name" value="TesA-like"/>
</dbReference>
<dbReference type="Pfam" id="PF00550">
    <property type="entry name" value="PP-binding"/>
    <property type="match status" value="1"/>
</dbReference>
<dbReference type="InterPro" id="IPR001031">
    <property type="entry name" value="Thioesterase"/>
</dbReference>
<dbReference type="PANTHER" id="PTHR45527">
    <property type="entry name" value="NONRIBOSOMAL PEPTIDE SYNTHETASE"/>
    <property type="match status" value="1"/>
</dbReference>
<dbReference type="FunFam" id="3.40.50.980:FF:000001">
    <property type="entry name" value="Non-ribosomal peptide synthetase"/>
    <property type="match status" value="1"/>
</dbReference>
<dbReference type="GO" id="GO:0043041">
    <property type="term" value="P:amino acid activation for nonribosomal peptide biosynthetic process"/>
    <property type="evidence" value="ECO:0007669"/>
    <property type="project" value="TreeGrafter"/>
</dbReference>